<dbReference type="Pfam" id="PF00069">
    <property type="entry name" value="Pkinase"/>
    <property type="match status" value="1"/>
</dbReference>
<sequence length="178" mass="20268">MLTDFGLAKEIDESSRSNSLCGTTEYMAPEILLSKGHNKNADLWSIGILLYEMLSGQPPYTHPNRKKLQEKIINEKLKLPPRLSSEAHSLLKGIRKWAEGAEEIKSHKWFRTINWKKLEARELQPKFKPDVTGKDCTANFDRCWTAMPLDDSPAPTPTSGEHFHGYTYVAPNPWLSSE</sequence>
<comment type="caution">
    <text evidence="9">The sequence shown here is derived from an EMBL/GenBank/DDBJ whole genome shotgun (WGS) entry which is preliminary data.</text>
</comment>
<feature type="domain" description="Protein kinase" evidence="7">
    <location>
        <begin position="1"/>
        <end position="110"/>
    </location>
</feature>
<evidence type="ECO:0000256" key="4">
    <source>
        <dbReference type="ARBA" id="ARBA00022741"/>
    </source>
</evidence>
<protein>
    <submittedName>
        <fullName evidence="9">Serine/threonine-protein kinase AtPK2/AtPK19</fullName>
    </submittedName>
</protein>
<name>A0AAW2UHT4_9LAMI</name>
<keyword evidence="4" id="KW-0547">Nucleotide-binding</keyword>
<evidence type="ECO:0000256" key="6">
    <source>
        <dbReference type="ARBA" id="ARBA00022840"/>
    </source>
</evidence>
<keyword evidence="5 9" id="KW-0418">Kinase</keyword>
<dbReference type="PROSITE" id="PS51285">
    <property type="entry name" value="AGC_KINASE_CTER"/>
    <property type="match status" value="1"/>
</dbReference>
<dbReference type="Gene3D" id="3.30.200.20">
    <property type="entry name" value="Phosphorylase Kinase, domain 1"/>
    <property type="match status" value="1"/>
</dbReference>
<dbReference type="InterPro" id="IPR000961">
    <property type="entry name" value="AGC-kinase_C"/>
</dbReference>
<evidence type="ECO:0000256" key="5">
    <source>
        <dbReference type="ARBA" id="ARBA00022777"/>
    </source>
</evidence>
<dbReference type="AlphaFoldDB" id="A0AAW2UHT4"/>
<dbReference type="GO" id="GO:0004674">
    <property type="term" value="F:protein serine/threonine kinase activity"/>
    <property type="evidence" value="ECO:0007669"/>
    <property type="project" value="UniProtKB-KW"/>
</dbReference>
<accession>A0AAW2UHT4</accession>
<dbReference type="InterPro" id="IPR000719">
    <property type="entry name" value="Prot_kinase_dom"/>
</dbReference>
<dbReference type="Pfam" id="PF00433">
    <property type="entry name" value="Pkinase_C"/>
    <property type="match status" value="1"/>
</dbReference>
<reference evidence="9" key="2">
    <citation type="journal article" date="2024" name="Plant">
        <title>Genomic evolution and insights into agronomic trait innovations of Sesamum species.</title>
        <authorList>
            <person name="Miao H."/>
            <person name="Wang L."/>
            <person name="Qu L."/>
            <person name="Liu H."/>
            <person name="Sun Y."/>
            <person name="Le M."/>
            <person name="Wang Q."/>
            <person name="Wei S."/>
            <person name="Zheng Y."/>
            <person name="Lin W."/>
            <person name="Duan Y."/>
            <person name="Cao H."/>
            <person name="Xiong S."/>
            <person name="Wang X."/>
            <person name="Wei L."/>
            <person name="Li C."/>
            <person name="Ma Q."/>
            <person name="Ju M."/>
            <person name="Zhao R."/>
            <person name="Li G."/>
            <person name="Mu C."/>
            <person name="Tian Q."/>
            <person name="Mei H."/>
            <person name="Zhang T."/>
            <person name="Gao T."/>
            <person name="Zhang H."/>
        </authorList>
    </citation>
    <scope>NUCLEOTIDE SEQUENCE</scope>
    <source>
        <strain evidence="9">KEN1</strain>
    </source>
</reference>
<evidence type="ECO:0000256" key="3">
    <source>
        <dbReference type="ARBA" id="ARBA00022679"/>
    </source>
</evidence>
<dbReference type="GO" id="GO:0005524">
    <property type="term" value="F:ATP binding"/>
    <property type="evidence" value="ECO:0007669"/>
    <property type="project" value="UniProtKB-KW"/>
</dbReference>
<evidence type="ECO:0000259" key="8">
    <source>
        <dbReference type="PROSITE" id="PS51285"/>
    </source>
</evidence>
<keyword evidence="3" id="KW-0808">Transferase</keyword>
<dbReference type="EMBL" id="JACGWN010000012">
    <property type="protein sequence ID" value="KAL0416950.1"/>
    <property type="molecule type" value="Genomic_DNA"/>
</dbReference>
<dbReference type="InterPro" id="IPR011009">
    <property type="entry name" value="Kinase-like_dom_sf"/>
</dbReference>
<dbReference type="PROSITE" id="PS50011">
    <property type="entry name" value="PROTEIN_KINASE_DOM"/>
    <property type="match status" value="1"/>
</dbReference>
<organism evidence="9">
    <name type="scientific">Sesamum latifolium</name>
    <dbReference type="NCBI Taxonomy" id="2727402"/>
    <lineage>
        <taxon>Eukaryota</taxon>
        <taxon>Viridiplantae</taxon>
        <taxon>Streptophyta</taxon>
        <taxon>Embryophyta</taxon>
        <taxon>Tracheophyta</taxon>
        <taxon>Spermatophyta</taxon>
        <taxon>Magnoliopsida</taxon>
        <taxon>eudicotyledons</taxon>
        <taxon>Gunneridae</taxon>
        <taxon>Pentapetalae</taxon>
        <taxon>asterids</taxon>
        <taxon>lamiids</taxon>
        <taxon>Lamiales</taxon>
        <taxon>Pedaliaceae</taxon>
        <taxon>Sesamum</taxon>
    </lineage>
</organism>
<dbReference type="SUPFAM" id="SSF56112">
    <property type="entry name" value="Protein kinase-like (PK-like)"/>
    <property type="match status" value="1"/>
</dbReference>
<dbReference type="InterPro" id="IPR017892">
    <property type="entry name" value="Pkinase_C"/>
</dbReference>
<feature type="domain" description="AGC-kinase C-terminal" evidence="8">
    <location>
        <begin position="111"/>
        <end position="178"/>
    </location>
</feature>
<evidence type="ECO:0000256" key="1">
    <source>
        <dbReference type="ARBA" id="ARBA00022527"/>
    </source>
</evidence>
<evidence type="ECO:0000259" key="7">
    <source>
        <dbReference type="PROSITE" id="PS50011"/>
    </source>
</evidence>
<evidence type="ECO:0000313" key="9">
    <source>
        <dbReference type="EMBL" id="KAL0416950.1"/>
    </source>
</evidence>
<evidence type="ECO:0000256" key="2">
    <source>
        <dbReference type="ARBA" id="ARBA00022553"/>
    </source>
</evidence>
<dbReference type="PANTHER" id="PTHR24351">
    <property type="entry name" value="RIBOSOMAL PROTEIN S6 KINASE"/>
    <property type="match status" value="1"/>
</dbReference>
<proteinExistence type="predicted"/>
<reference evidence="9" key="1">
    <citation type="submission" date="2020-06" db="EMBL/GenBank/DDBJ databases">
        <authorList>
            <person name="Li T."/>
            <person name="Hu X."/>
            <person name="Zhang T."/>
            <person name="Song X."/>
            <person name="Zhang H."/>
            <person name="Dai N."/>
            <person name="Sheng W."/>
            <person name="Hou X."/>
            <person name="Wei L."/>
        </authorList>
    </citation>
    <scope>NUCLEOTIDE SEQUENCE</scope>
    <source>
        <strain evidence="9">KEN1</strain>
        <tissue evidence="9">Leaf</tissue>
    </source>
</reference>
<dbReference type="Gene3D" id="1.10.510.10">
    <property type="entry name" value="Transferase(Phosphotransferase) domain 1"/>
    <property type="match status" value="1"/>
</dbReference>
<keyword evidence="2" id="KW-0597">Phosphoprotein</keyword>
<keyword evidence="6" id="KW-0067">ATP-binding</keyword>
<keyword evidence="1" id="KW-0723">Serine/threonine-protein kinase</keyword>
<dbReference type="SMART" id="SM00220">
    <property type="entry name" value="S_TKc"/>
    <property type="match status" value="1"/>
</dbReference>
<gene>
    <name evidence="9" type="ORF">Slati_3526900</name>
</gene>
<dbReference type="SMART" id="SM00133">
    <property type="entry name" value="S_TK_X"/>
    <property type="match status" value="1"/>
</dbReference>